<evidence type="ECO:0000256" key="1">
    <source>
        <dbReference type="ARBA" id="ARBA00022729"/>
    </source>
</evidence>
<dbReference type="Proteomes" id="UP000184465">
    <property type="component" value="Unassembled WGS sequence"/>
</dbReference>
<accession>A0A1M6R8V3</accession>
<evidence type="ECO:0000313" key="4">
    <source>
        <dbReference type="Proteomes" id="UP000184465"/>
    </source>
</evidence>
<proteinExistence type="predicted"/>
<sequence length="348" mass="39236">MKRIFSILLIFAMMFSFMPLINKGFDAYADNSGQEIRVRIEGKTDTLFDEMIAVTDEETGEDLLRTAIGDDQIVGDEGQWGLFINGLLGEMAGESRDGYMTSWGLYVAENGVLKSSPTSISTLQIGGIDELLLHLKASDLATWSDLTFIPRLYTVQEGKITKLIVKKVVTTYDENWNTVESEKIEEGALLTIDGIEYITDENGEVSIELQEGTYEVNVSKEGENYPELIRDTFELIVEYDKFDGDDSDYELWKVENPDVALDKTWTIKFNDDVLESSLNDAIVVVDSEGYIVTCEIQLLEDNKTIKVYAPQGGYDVGENYTLYIKNEIESKDGKVLNKSWKVPFTIIE</sequence>
<dbReference type="InterPro" id="IPR032812">
    <property type="entry name" value="SbsA_Ig"/>
</dbReference>
<organism evidence="3 4">
    <name type="scientific">Paramaledivibacter caminithermalis (strain DSM 15212 / CIP 107654 / DViRD3)</name>
    <name type="common">Clostridium caminithermale</name>
    <dbReference type="NCBI Taxonomy" id="1121301"/>
    <lineage>
        <taxon>Bacteria</taxon>
        <taxon>Bacillati</taxon>
        <taxon>Bacillota</taxon>
        <taxon>Clostridia</taxon>
        <taxon>Peptostreptococcales</taxon>
        <taxon>Caminicellaceae</taxon>
        <taxon>Paramaledivibacter</taxon>
    </lineage>
</organism>
<keyword evidence="4" id="KW-1185">Reference proteome</keyword>
<dbReference type="EMBL" id="FRAG01000043">
    <property type="protein sequence ID" value="SHK28909.1"/>
    <property type="molecule type" value="Genomic_DNA"/>
</dbReference>
<keyword evidence="1" id="KW-0732">Signal</keyword>
<dbReference type="RefSeq" id="WP_073151533.1">
    <property type="nucleotide sequence ID" value="NZ_FRAG01000043.1"/>
</dbReference>
<gene>
    <name evidence="3" type="ORF">SAMN02745912_02881</name>
</gene>
<name>A0A1M6R8V3_PARC5</name>
<dbReference type="Pfam" id="PF13205">
    <property type="entry name" value="Big_5"/>
    <property type="match status" value="1"/>
</dbReference>
<evidence type="ECO:0000313" key="3">
    <source>
        <dbReference type="EMBL" id="SHK28909.1"/>
    </source>
</evidence>
<reference evidence="3 4" key="1">
    <citation type="submission" date="2016-11" db="EMBL/GenBank/DDBJ databases">
        <authorList>
            <person name="Jaros S."/>
            <person name="Januszkiewicz K."/>
            <person name="Wedrychowicz H."/>
        </authorList>
    </citation>
    <scope>NUCLEOTIDE SEQUENCE [LARGE SCALE GENOMIC DNA]</scope>
    <source>
        <strain evidence="3 4">DSM 15212</strain>
    </source>
</reference>
<dbReference type="STRING" id="1121301.SAMN02745912_02881"/>
<dbReference type="AlphaFoldDB" id="A0A1M6R8V3"/>
<evidence type="ECO:0000259" key="2">
    <source>
        <dbReference type="Pfam" id="PF13205"/>
    </source>
</evidence>
<dbReference type="OrthoDB" id="1938904at2"/>
<protein>
    <recommendedName>
        <fullName evidence="2">SbsA Ig-like domain-containing protein</fullName>
    </recommendedName>
</protein>
<feature type="domain" description="SbsA Ig-like" evidence="2">
    <location>
        <begin position="258"/>
        <end position="345"/>
    </location>
</feature>